<gene>
    <name evidence="4" type="ORF">SAMN05444320_1203</name>
</gene>
<protein>
    <submittedName>
        <fullName evidence="4">LGFP repeat-containing protein</fullName>
    </submittedName>
</protein>
<dbReference type="InterPro" id="IPR036195">
    <property type="entry name" value="AbfB_ABD_sf"/>
</dbReference>
<dbReference type="OrthoDB" id="3635032at2"/>
<feature type="compositionally biased region" description="Pro residues" evidence="1">
    <location>
        <begin position="39"/>
        <end position="48"/>
    </location>
</feature>
<evidence type="ECO:0000256" key="2">
    <source>
        <dbReference type="SAM" id="SignalP"/>
    </source>
</evidence>
<dbReference type="AlphaFoldDB" id="A0A1M5PUX3"/>
<dbReference type="EMBL" id="FQVN01000020">
    <property type="protein sequence ID" value="SHH05460.1"/>
    <property type="molecule type" value="Genomic_DNA"/>
</dbReference>
<dbReference type="Gene3D" id="2.80.10.50">
    <property type="match status" value="2"/>
</dbReference>
<evidence type="ECO:0000256" key="1">
    <source>
        <dbReference type="SAM" id="MobiDB-lite"/>
    </source>
</evidence>
<dbReference type="InterPro" id="IPR007934">
    <property type="entry name" value="AbfB_ABD"/>
</dbReference>
<dbReference type="Pfam" id="PF05270">
    <property type="entry name" value="AbfB"/>
    <property type="match status" value="1"/>
</dbReference>
<keyword evidence="5" id="KW-1185">Reference proteome</keyword>
<evidence type="ECO:0000259" key="3">
    <source>
        <dbReference type="SMART" id="SM00458"/>
    </source>
</evidence>
<dbReference type="GO" id="GO:0046556">
    <property type="term" value="F:alpha-L-arabinofuranosidase activity"/>
    <property type="evidence" value="ECO:0007669"/>
    <property type="project" value="InterPro"/>
</dbReference>
<accession>A0A1M5PUX3</accession>
<feature type="region of interest" description="Disordered" evidence="1">
    <location>
        <begin position="31"/>
        <end position="70"/>
    </location>
</feature>
<dbReference type="InterPro" id="IPR006311">
    <property type="entry name" value="TAT_signal"/>
</dbReference>
<name>A0A1M5PUX3_STRHI</name>
<feature type="domain" description="Ricin B lectin" evidence="3">
    <location>
        <begin position="899"/>
        <end position="1040"/>
    </location>
</feature>
<dbReference type="Pfam" id="PF00652">
    <property type="entry name" value="Ricin_B_lectin"/>
    <property type="match status" value="1"/>
</dbReference>
<reference evidence="4 5" key="1">
    <citation type="submission" date="2016-11" db="EMBL/GenBank/DDBJ databases">
        <authorList>
            <person name="Jaros S."/>
            <person name="Januszkiewicz K."/>
            <person name="Wedrychowicz H."/>
        </authorList>
    </citation>
    <scope>NUCLEOTIDE SEQUENCE [LARGE SCALE GENOMIC DNA]</scope>
    <source>
        <strain evidence="4 5">DSM 44523</strain>
    </source>
</reference>
<evidence type="ECO:0000313" key="4">
    <source>
        <dbReference type="EMBL" id="SHH05460.1"/>
    </source>
</evidence>
<dbReference type="PROSITE" id="PS51318">
    <property type="entry name" value="TAT"/>
    <property type="match status" value="1"/>
</dbReference>
<dbReference type="InterPro" id="IPR000772">
    <property type="entry name" value="Ricin_B_lectin"/>
</dbReference>
<sequence>MPGTRPRRALRGIAASAVLAATIGLALPLSAAAAQQPAQPGPVSPQPNPSASAGSGDPKSPAEQKPLTLAIGTLPDKPELAARQQPAAAPAPQSTDVEKGKAAAELGIVAGPELLVLNDRNFTAAMYYAADDLDKPHPLEPEHQKVKEAAIAALGANDDECTTFIRTGMAAANKQDQQIVAERRKKQEEDRAVKAKAAGALGIKVDDAVLSKSVYDFIVHLELNADNHKDAAVKEAARAALKGTAEAQWTFLTVGVFDEHKKDVDRLIQEDKDKTEAEKAAALSREAKANAAWHALGIKADDALLNLSDQDFVIEIWNRAPRDTEVHGAAEAAVRSRNPADWKYFIDKGAKEAHLRDIENALKKRDDEYIRQIGEIRTRAVKSLVRPALVAAADAALAGSPVDRERFVRVGQHQHLTQSLRAITSLGPDIYLTDSNGDAVLKEWQPGDRPEQAWKIEAGLSDPTCFSFQSVTRPNNYLHWRKNAGGHYRAFVGVDPSDGSNAFKVEATWCVRGGGNTVVISPVSAPNKYLFVPGVRDDEGTAGPAVWNVESPQPPTPFDRRYASDQKLRDSLGKPVRDPVLDKDNLGYREYEKGRLYRTRNDHGDFVRTDVHVVYNGPVLDKLVEMGGPNALGGKFNDQAPAKDGKGQVVRVDRPRAGGQNLYIIWSQATGAHEVHGLIGETWAKAGGETGPFGYPTTDESGFGSEGNRFNHFTGGSIYYLPKVGIRTTRGEIHQKFASLGRHEGPLGHPVGEETTFGTEGGRFQRFATGSVYYTPKTGAVAIHGEFHKKFAEFKYEAGPLGYPLNEAAATSDGVGRYINFSQGGGGIYWHPATGAHLVYGAIRGKWNELGAEKSYLGYPTTDEFDLPKGRRNVFQGGRIDWSNDGGHTIAYKVLTMTPGAIALRGVQSGRCLQVAGINQDAHADLAGTEIWDCIGGAPKQIWDLVSLGDNKYALKNRNSGKCLDLRYGDLSNTTPIVQYSCHYGSTQQWEFTTAADNTVALRSVHSAKVADVIGPKTENGAYVGHYADLAGVNQRWTVIQVSTTK</sequence>
<dbReference type="PROSITE" id="PS50231">
    <property type="entry name" value="RICIN_B_LECTIN"/>
    <property type="match status" value="1"/>
</dbReference>
<organism evidence="4 5">
    <name type="scientific">Streptoalloteichus hindustanus</name>
    <dbReference type="NCBI Taxonomy" id="2017"/>
    <lineage>
        <taxon>Bacteria</taxon>
        <taxon>Bacillati</taxon>
        <taxon>Actinomycetota</taxon>
        <taxon>Actinomycetes</taxon>
        <taxon>Pseudonocardiales</taxon>
        <taxon>Pseudonocardiaceae</taxon>
        <taxon>Streptoalloteichus</taxon>
    </lineage>
</organism>
<dbReference type="GO" id="GO:0046373">
    <property type="term" value="P:L-arabinose metabolic process"/>
    <property type="evidence" value="ECO:0007669"/>
    <property type="project" value="InterPro"/>
</dbReference>
<dbReference type="SUPFAM" id="SSF110221">
    <property type="entry name" value="AbfB domain"/>
    <property type="match status" value="1"/>
</dbReference>
<proteinExistence type="predicted"/>
<feature type="signal peptide" evidence="2">
    <location>
        <begin position="1"/>
        <end position="33"/>
    </location>
</feature>
<keyword evidence="2" id="KW-0732">Signal</keyword>
<dbReference type="CDD" id="cd00161">
    <property type="entry name" value="beta-trefoil_Ricin-like"/>
    <property type="match status" value="1"/>
</dbReference>
<dbReference type="Pfam" id="PF08310">
    <property type="entry name" value="LGFP"/>
    <property type="match status" value="5"/>
</dbReference>
<evidence type="ECO:0000313" key="5">
    <source>
        <dbReference type="Proteomes" id="UP000184501"/>
    </source>
</evidence>
<feature type="chain" id="PRO_5038457701" evidence="2">
    <location>
        <begin position="34"/>
        <end position="1046"/>
    </location>
</feature>
<dbReference type="Proteomes" id="UP000184501">
    <property type="component" value="Unassembled WGS sequence"/>
</dbReference>
<dbReference type="SMART" id="SM00458">
    <property type="entry name" value="RICIN"/>
    <property type="match status" value="1"/>
</dbReference>
<dbReference type="InterPro" id="IPR035992">
    <property type="entry name" value="Ricin_B-like_lectins"/>
</dbReference>
<dbReference type="InterPro" id="IPR013207">
    <property type="entry name" value="LGFP"/>
</dbReference>
<dbReference type="SUPFAM" id="SSF50370">
    <property type="entry name" value="Ricin B-like lectins"/>
    <property type="match status" value="1"/>
</dbReference>
<dbReference type="STRING" id="2017.SAMN05444320_1203"/>